<dbReference type="OrthoDB" id="9804153at2"/>
<dbReference type="SUPFAM" id="SSF55729">
    <property type="entry name" value="Acyl-CoA N-acyltransferases (Nat)"/>
    <property type="match status" value="1"/>
</dbReference>
<accession>A0A3A8N023</accession>
<evidence type="ECO:0000259" key="1">
    <source>
        <dbReference type="PROSITE" id="PS51186"/>
    </source>
</evidence>
<evidence type="ECO:0000313" key="2">
    <source>
        <dbReference type="EMBL" id="RKH36920.1"/>
    </source>
</evidence>
<dbReference type="AlphaFoldDB" id="A0A3A8N023"/>
<dbReference type="InterPro" id="IPR016181">
    <property type="entry name" value="Acyl_CoA_acyltransferase"/>
</dbReference>
<feature type="domain" description="N-acetyltransferase" evidence="1">
    <location>
        <begin position="17"/>
        <end position="181"/>
    </location>
</feature>
<dbReference type="GO" id="GO:0016747">
    <property type="term" value="F:acyltransferase activity, transferring groups other than amino-acyl groups"/>
    <property type="evidence" value="ECO:0007669"/>
    <property type="project" value="InterPro"/>
</dbReference>
<dbReference type="EMBL" id="RAWG01000272">
    <property type="protein sequence ID" value="RKH36920.1"/>
    <property type="molecule type" value="Genomic_DNA"/>
</dbReference>
<keyword evidence="3" id="KW-1185">Reference proteome</keyword>
<dbReference type="InterPro" id="IPR000182">
    <property type="entry name" value="GNAT_dom"/>
</dbReference>
<protein>
    <submittedName>
        <fullName evidence="2">N-acetyltransferase</fullName>
    </submittedName>
</protein>
<keyword evidence="2" id="KW-0808">Transferase</keyword>
<reference evidence="3" key="1">
    <citation type="submission" date="2018-09" db="EMBL/GenBank/DDBJ databases">
        <authorList>
            <person name="Livingstone P.G."/>
            <person name="Whitworth D.E."/>
        </authorList>
    </citation>
    <scope>NUCLEOTIDE SEQUENCE [LARGE SCALE GENOMIC DNA]</scope>
    <source>
        <strain evidence="3">CA040B</strain>
    </source>
</reference>
<evidence type="ECO:0000313" key="3">
    <source>
        <dbReference type="Proteomes" id="UP000273405"/>
    </source>
</evidence>
<dbReference type="Pfam" id="PF13302">
    <property type="entry name" value="Acetyltransf_3"/>
    <property type="match status" value="1"/>
</dbReference>
<sequence>MSSSYVTLPPPAVPAPFRLRALSMENVDGLGAVYAEPEVARSLNFEVPLRPETIRQKLIRDLDAMRRGESFRWVLCLEEDPTPLGYMCLFNWTPKDRRAEVGYMVSRKLWGQGVMKQLLPVLVRFGFEQMGLHRLEATVSVHNPASLRVLLRAGFQHEGLLRGLTAAVTGDGFIDMNVLGLLKDAWRESAT</sequence>
<dbReference type="InterPro" id="IPR051531">
    <property type="entry name" value="N-acetyltransferase"/>
</dbReference>
<proteinExistence type="predicted"/>
<dbReference type="PROSITE" id="PS51186">
    <property type="entry name" value="GNAT"/>
    <property type="match status" value="1"/>
</dbReference>
<name>A0A3A8N023_9BACT</name>
<gene>
    <name evidence="2" type="ORF">D7X12_31460</name>
</gene>
<organism evidence="2 3">
    <name type="scientific">Corallococcus sicarius</name>
    <dbReference type="NCBI Taxonomy" id="2316726"/>
    <lineage>
        <taxon>Bacteria</taxon>
        <taxon>Pseudomonadati</taxon>
        <taxon>Myxococcota</taxon>
        <taxon>Myxococcia</taxon>
        <taxon>Myxococcales</taxon>
        <taxon>Cystobacterineae</taxon>
        <taxon>Myxococcaceae</taxon>
        <taxon>Corallococcus</taxon>
    </lineage>
</organism>
<dbReference type="RefSeq" id="WP_120628937.1">
    <property type="nucleotide sequence ID" value="NZ_RAWG01000272.1"/>
</dbReference>
<dbReference type="PANTHER" id="PTHR43792">
    <property type="entry name" value="GNAT FAMILY, PUTATIVE (AFU_ORTHOLOGUE AFUA_3G00765)-RELATED-RELATED"/>
    <property type="match status" value="1"/>
</dbReference>
<dbReference type="Proteomes" id="UP000273405">
    <property type="component" value="Unassembled WGS sequence"/>
</dbReference>
<comment type="caution">
    <text evidence="2">The sequence shown here is derived from an EMBL/GenBank/DDBJ whole genome shotgun (WGS) entry which is preliminary data.</text>
</comment>
<dbReference type="Gene3D" id="3.40.630.30">
    <property type="match status" value="1"/>
</dbReference>